<evidence type="ECO:0000259" key="2">
    <source>
        <dbReference type="Pfam" id="PF00534"/>
    </source>
</evidence>
<dbReference type="EMBL" id="LCFP01000003">
    <property type="protein sequence ID" value="KKS98108.1"/>
    <property type="molecule type" value="Genomic_DNA"/>
</dbReference>
<evidence type="ECO:0000313" key="4">
    <source>
        <dbReference type="Proteomes" id="UP000034894"/>
    </source>
</evidence>
<dbReference type="Gene3D" id="3.40.50.2000">
    <property type="entry name" value="Glycogen Phosphorylase B"/>
    <property type="match status" value="2"/>
</dbReference>
<dbReference type="STRING" id="1618443.UV73_C0003G0050"/>
<feature type="domain" description="Glycosyl transferase family 1" evidence="2">
    <location>
        <begin position="190"/>
        <end position="349"/>
    </location>
</feature>
<dbReference type="CDD" id="cd03794">
    <property type="entry name" value="GT4_WbuB-like"/>
    <property type="match status" value="1"/>
</dbReference>
<dbReference type="Proteomes" id="UP000034894">
    <property type="component" value="Unassembled WGS sequence"/>
</dbReference>
<comment type="caution">
    <text evidence="3">The sequence shown here is derived from an EMBL/GenBank/DDBJ whole genome shotgun (WGS) entry which is preliminary data.</text>
</comment>
<dbReference type="SUPFAM" id="SSF53756">
    <property type="entry name" value="UDP-Glycosyltransferase/glycogen phosphorylase"/>
    <property type="match status" value="1"/>
</dbReference>
<proteinExistence type="predicted"/>
<dbReference type="GO" id="GO:0009103">
    <property type="term" value="P:lipopolysaccharide biosynthetic process"/>
    <property type="evidence" value="ECO:0007669"/>
    <property type="project" value="TreeGrafter"/>
</dbReference>
<dbReference type="PANTHER" id="PTHR46401">
    <property type="entry name" value="GLYCOSYLTRANSFERASE WBBK-RELATED"/>
    <property type="match status" value="1"/>
</dbReference>
<dbReference type="GO" id="GO:0016757">
    <property type="term" value="F:glycosyltransferase activity"/>
    <property type="evidence" value="ECO:0007669"/>
    <property type="project" value="InterPro"/>
</dbReference>
<dbReference type="AlphaFoldDB" id="A0A0G1GH48"/>
<evidence type="ECO:0000313" key="3">
    <source>
        <dbReference type="EMBL" id="KKS98108.1"/>
    </source>
</evidence>
<dbReference type="Pfam" id="PF00534">
    <property type="entry name" value="Glycos_transf_1"/>
    <property type="match status" value="1"/>
</dbReference>
<keyword evidence="1 3" id="KW-0808">Transferase</keyword>
<dbReference type="InterPro" id="IPR001296">
    <property type="entry name" value="Glyco_trans_1"/>
</dbReference>
<protein>
    <submittedName>
        <fullName evidence="3">Group 1 glycosyl transferase</fullName>
    </submittedName>
</protein>
<sequence>MKICFFGTYFANYARNTSIREGLKRCGIEVAEVHAEIANIPMDQSNDVTLFKVFYRFARKIKVYIRLLSRYREVLSADYIFVLHPGHFDLPFAWILSKLGGKKLFFDSSISHYDTMFVGETIGNRRTLKAKIIKLAEKFCLLFPDRIFVDTEAMKDFMVSEFKISEEKIFVVPLGANDTLYKPNGKVKHNGTTDVFFFGLYNRMQGADIIMKAINLLKEDSDIAFTMLGDGSLKTEFVEFARNHNLTNVHFVGFVPEKELVSHLQQADIALGVFSNSPVFQRVIPNKVFAALACAKPLITARYQVLEEVLHHEYNVFFCKPENPEDLAKAIRSVSRNRRLQETLSQNGYVLYKRNFTPDKIGKTLADHLHN</sequence>
<name>A0A0G1GH48_9BACT</name>
<organism evidence="3 4">
    <name type="scientific">Candidatus Gottesmanbacteria bacterium GW2011_GWA2_43_14</name>
    <dbReference type="NCBI Taxonomy" id="1618443"/>
    <lineage>
        <taxon>Bacteria</taxon>
        <taxon>Candidatus Gottesmaniibacteriota</taxon>
    </lineage>
</organism>
<evidence type="ECO:0000256" key="1">
    <source>
        <dbReference type="ARBA" id="ARBA00022679"/>
    </source>
</evidence>
<dbReference type="PANTHER" id="PTHR46401:SF2">
    <property type="entry name" value="GLYCOSYLTRANSFERASE WBBK-RELATED"/>
    <property type="match status" value="1"/>
</dbReference>
<gene>
    <name evidence="3" type="ORF">UV73_C0003G0050</name>
</gene>
<accession>A0A0G1GH48</accession>
<reference evidence="3 4" key="1">
    <citation type="journal article" date="2015" name="Nature">
        <title>rRNA introns, odd ribosomes, and small enigmatic genomes across a large radiation of phyla.</title>
        <authorList>
            <person name="Brown C.T."/>
            <person name="Hug L.A."/>
            <person name="Thomas B.C."/>
            <person name="Sharon I."/>
            <person name="Castelle C.J."/>
            <person name="Singh A."/>
            <person name="Wilkins M.J."/>
            <person name="Williams K.H."/>
            <person name="Banfield J.F."/>
        </authorList>
    </citation>
    <scope>NUCLEOTIDE SEQUENCE [LARGE SCALE GENOMIC DNA]</scope>
</reference>